<dbReference type="InterPro" id="IPR052925">
    <property type="entry name" value="Phage_Integrase-like_Recomb"/>
</dbReference>
<dbReference type="InterPro" id="IPR013762">
    <property type="entry name" value="Integrase-like_cat_sf"/>
</dbReference>
<evidence type="ECO:0008006" key="4">
    <source>
        <dbReference type="Google" id="ProtNLM"/>
    </source>
</evidence>
<dbReference type="PANTHER" id="PTHR34605">
    <property type="entry name" value="PHAGE_INTEGRASE DOMAIN-CONTAINING PROTEIN"/>
    <property type="match status" value="1"/>
</dbReference>
<gene>
    <name evidence="2" type="ORF">SCP_0201390</name>
</gene>
<dbReference type="OrthoDB" id="2794913at2759"/>
<evidence type="ECO:0000256" key="1">
    <source>
        <dbReference type="ARBA" id="ARBA00023172"/>
    </source>
</evidence>
<dbReference type="RefSeq" id="XP_027609855.1">
    <property type="nucleotide sequence ID" value="XM_027754054.1"/>
</dbReference>
<dbReference type="AlphaFoldDB" id="A0A401G9U7"/>
<dbReference type="EMBL" id="BFAD01000002">
    <property type="protein sequence ID" value="GBE78942.1"/>
    <property type="molecule type" value="Genomic_DNA"/>
</dbReference>
<proteinExistence type="predicted"/>
<dbReference type="Gene3D" id="1.10.443.10">
    <property type="entry name" value="Intergrase catalytic core"/>
    <property type="match status" value="1"/>
</dbReference>
<organism evidence="2 3">
    <name type="scientific">Sparassis crispa</name>
    <dbReference type="NCBI Taxonomy" id="139825"/>
    <lineage>
        <taxon>Eukaryota</taxon>
        <taxon>Fungi</taxon>
        <taxon>Dikarya</taxon>
        <taxon>Basidiomycota</taxon>
        <taxon>Agaricomycotina</taxon>
        <taxon>Agaricomycetes</taxon>
        <taxon>Polyporales</taxon>
        <taxon>Sparassidaceae</taxon>
        <taxon>Sparassis</taxon>
    </lineage>
</organism>
<keyword evidence="1" id="KW-0233">DNA recombination</keyword>
<dbReference type="GO" id="GO:0015074">
    <property type="term" value="P:DNA integration"/>
    <property type="evidence" value="ECO:0007669"/>
    <property type="project" value="InterPro"/>
</dbReference>
<dbReference type="PANTHER" id="PTHR34605:SF3">
    <property type="entry name" value="P CELL-TYPE AGGLUTINATION PROTEIN MAP4-LIKE-RELATED"/>
    <property type="match status" value="1"/>
</dbReference>
<evidence type="ECO:0000313" key="2">
    <source>
        <dbReference type="EMBL" id="GBE78942.1"/>
    </source>
</evidence>
<comment type="caution">
    <text evidence="2">The sequence shown here is derived from an EMBL/GenBank/DDBJ whole genome shotgun (WGS) entry which is preliminary data.</text>
</comment>
<dbReference type="GO" id="GO:0006310">
    <property type="term" value="P:DNA recombination"/>
    <property type="evidence" value="ECO:0007669"/>
    <property type="project" value="UniProtKB-KW"/>
</dbReference>
<dbReference type="InParanoid" id="A0A401G9U7"/>
<dbReference type="Proteomes" id="UP000287166">
    <property type="component" value="Unassembled WGS sequence"/>
</dbReference>
<accession>A0A401G9U7</accession>
<protein>
    <recommendedName>
        <fullName evidence="4">Tyr recombinase domain-containing protein</fullName>
    </recommendedName>
</protein>
<dbReference type="GeneID" id="38775859"/>
<reference evidence="2 3" key="1">
    <citation type="journal article" date="2018" name="Sci. Rep.">
        <title>Genome sequence of the cauliflower mushroom Sparassis crispa (Hanabiratake) and its association with beneficial usage.</title>
        <authorList>
            <person name="Kiyama R."/>
            <person name="Furutani Y."/>
            <person name="Kawaguchi K."/>
            <person name="Nakanishi T."/>
        </authorList>
    </citation>
    <scope>NUCLEOTIDE SEQUENCE [LARGE SCALE GENOMIC DNA]</scope>
</reference>
<dbReference type="InterPro" id="IPR011010">
    <property type="entry name" value="DNA_brk_join_enz"/>
</dbReference>
<sequence length="282" mass="31522">MLTFVSSCAGSYSGKTLANYFFAVKAWHTLHGQPWEMNHTEMKAVLDGAVILAPPTSKRPKRLPFTIDFIIALRLTMDLSLPLDAAVYACLMTTFFCAARLGEFTLPTLGAFNTTIHVKRSNIRLGEDRHGLRVTVFHLPRTKCSPQDGEDVYWAQQDGLADPAAALANHFTVNDPPLGGPLFARRYQRGNRPLTQTDFMKRLEAAAAILNVPSLKGHGIRIGATLEYLLRGVPFEVIKSIGRWNGESFRLYLRQHAVVMAPYLQDTPILEPFTHYTMPPPR</sequence>
<keyword evidence="3" id="KW-1185">Reference proteome</keyword>
<name>A0A401G9U7_9APHY</name>
<dbReference type="GO" id="GO:0003677">
    <property type="term" value="F:DNA binding"/>
    <property type="evidence" value="ECO:0007669"/>
    <property type="project" value="InterPro"/>
</dbReference>
<evidence type="ECO:0000313" key="3">
    <source>
        <dbReference type="Proteomes" id="UP000287166"/>
    </source>
</evidence>
<dbReference type="SUPFAM" id="SSF56349">
    <property type="entry name" value="DNA breaking-rejoining enzymes"/>
    <property type="match status" value="1"/>
</dbReference>